<dbReference type="InterPro" id="IPR000825">
    <property type="entry name" value="SUF_FeS_clus_asmbl_SufBD_core"/>
</dbReference>
<dbReference type="SUPFAM" id="SSF101960">
    <property type="entry name" value="Stabilizer of iron transporter SufD"/>
    <property type="match status" value="1"/>
</dbReference>
<dbReference type="AlphaFoldDB" id="A0A2H0N5C5"/>
<dbReference type="InterPro" id="IPR037284">
    <property type="entry name" value="SUF_FeS_clus_asmbl_SufBD_sf"/>
</dbReference>
<comment type="similarity">
    <text evidence="1">Belongs to the iron-sulfur cluster assembly SufBD family.</text>
</comment>
<dbReference type="Pfam" id="PF01458">
    <property type="entry name" value="SUFBD_core"/>
    <property type="match status" value="1"/>
</dbReference>
<evidence type="ECO:0000313" key="4">
    <source>
        <dbReference type="Proteomes" id="UP000229600"/>
    </source>
</evidence>
<dbReference type="PANTHER" id="PTHR30508:SF1">
    <property type="entry name" value="UPF0051 PROTEIN ABCI8, CHLOROPLASTIC-RELATED"/>
    <property type="match status" value="1"/>
</dbReference>
<reference evidence="3 4" key="1">
    <citation type="submission" date="2017-09" db="EMBL/GenBank/DDBJ databases">
        <title>Depth-based differentiation of microbial function through sediment-hosted aquifers and enrichment of novel symbionts in the deep terrestrial subsurface.</title>
        <authorList>
            <person name="Probst A.J."/>
            <person name="Ladd B."/>
            <person name="Jarett J.K."/>
            <person name="Geller-Mcgrath D.E."/>
            <person name="Sieber C.M."/>
            <person name="Emerson J.B."/>
            <person name="Anantharaman K."/>
            <person name="Thomas B.C."/>
            <person name="Malmstrom R."/>
            <person name="Stieglmeier M."/>
            <person name="Klingl A."/>
            <person name="Woyke T."/>
            <person name="Ryan C.M."/>
            <person name="Banfield J.F."/>
        </authorList>
    </citation>
    <scope>NUCLEOTIDE SEQUENCE [LARGE SCALE GENOMIC DNA]</scope>
    <source>
        <strain evidence="3">CG11_big_fil_rev_8_21_14_0_20_39_34</strain>
    </source>
</reference>
<name>A0A2H0N5C5_9BACT</name>
<evidence type="ECO:0000256" key="1">
    <source>
        <dbReference type="ARBA" id="ARBA00043967"/>
    </source>
</evidence>
<gene>
    <name evidence="3" type="ORF">COV59_02915</name>
</gene>
<dbReference type="InterPro" id="IPR055346">
    <property type="entry name" value="Fe-S_cluster_assembly_SufBD"/>
</dbReference>
<dbReference type="GO" id="GO:0016226">
    <property type="term" value="P:iron-sulfur cluster assembly"/>
    <property type="evidence" value="ECO:0007669"/>
    <property type="project" value="InterPro"/>
</dbReference>
<dbReference type="PANTHER" id="PTHR30508">
    <property type="entry name" value="FES CLUSTER ASSEMBLY PROTEIN SUF"/>
    <property type="match status" value="1"/>
</dbReference>
<proteinExistence type="inferred from homology"/>
<evidence type="ECO:0000313" key="3">
    <source>
        <dbReference type="EMBL" id="PIR04110.1"/>
    </source>
</evidence>
<protein>
    <recommendedName>
        <fullName evidence="2">SUF system FeS cluster assembly SufBD core domain-containing protein</fullName>
    </recommendedName>
</protein>
<organism evidence="3 4">
    <name type="scientific">Candidatus Magasanikbacteria bacterium CG11_big_fil_rev_8_21_14_0_20_39_34</name>
    <dbReference type="NCBI Taxonomy" id="1974653"/>
    <lineage>
        <taxon>Bacteria</taxon>
        <taxon>Candidatus Magasanikiibacteriota</taxon>
    </lineage>
</organism>
<comment type="caution">
    <text evidence="3">The sequence shown here is derived from an EMBL/GenBank/DDBJ whole genome shotgun (WGS) entry which is preliminary data.</text>
</comment>
<dbReference type="EMBL" id="PCWN01000007">
    <property type="protein sequence ID" value="PIR04110.1"/>
    <property type="molecule type" value="Genomic_DNA"/>
</dbReference>
<sequence length="332" mass="37102">MDIQVQKYGIGIINTVERMDSSGPLDCSVSSDSLQYDFLPLQEAKEKKKYAKFIKNNLFFYKENMVCGSSYFLYVPPLQKGRLDIFLKAEFPAQGVLLLAIDKDTSIDIVEHSDFKAMAEVYVDIVAISGSRVEYTKQVDANEFQVQTSHRAKIMAESSVTWNEYIKSTKNALVNVESYLEQPGATSHTKSIIYSLKEGVCDVKHEVFHNSVMTNSHISAAGIAKDESKNIYRSCIDIKEGAKRSSGHQKAQFLQLSPKAEVDAVPALQVECHEVLCSHGVSITRCKPEDIFYITSRGIESTQAENILERAHVCSIIDSMNSTAQAEFDQLL</sequence>
<dbReference type="Proteomes" id="UP000229600">
    <property type="component" value="Unassembled WGS sequence"/>
</dbReference>
<feature type="domain" description="SUF system FeS cluster assembly SufBD core" evidence="2">
    <location>
        <begin position="95"/>
        <end position="311"/>
    </location>
</feature>
<evidence type="ECO:0000259" key="2">
    <source>
        <dbReference type="Pfam" id="PF01458"/>
    </source>
</evidence>
<accession>A0A2H0N5C5</accession>